<organism evidence="1 2">
    <name type="scientific">Portunus trituberculatus</name>
    <name type="common">Swimming crab</name>
    <name type="synonym">Neptunus trituberculatus</name>
    <dbReference type="NCBI Taxonomy" id="210409"/>
    <lineage>
        <taxon>Eukaryota</taxon>
        <taxon>Metazoa</taxon>
        <taxon>Ecdysozoa</taxon>
        <taxon>Arthropoda</taxon>
        <taxon>Crustacea</taxon>
        <taxon>Multicrustacea</taxon>
        <taxon>Malacostraca</taxon>
        <taxon>Eumalacostraca</taxon>
        <taxon>Eucarida</taxon>
        <taxon>Decapoda</taxon>
        <taxon>Pleocyemata</taxon>
        <taxon>Brachyura</taxon>
        <taxon>Eubrachyura</taxon>
        <taxon>Portunoidea</taxon>
        <taxon>Portunidae</taxon>
        <taxon>Portuninae</taxon>
        <taxon>Portunus</taxon>
    </lineage>
</organism>
<keyword evidence="2" id="KW-1185">Reference proteome</keyword>
<comment type="caution">
    <text evidence="1">The sequence shown here is derived from an EMBL/GenBank/DDBJ whole genome shotgun (WGS) entry which is preliminary data.</text>
</comment>
<accession>A0A5B7I7V9</accession>
<gene>
    <name evidence="1" type="ORF">E2C01_071309</name>
</gene>
<evidence type="ECO:0000313" key="1">
    <source>
        <dbReference type="EMBL" id="MPC76874.1"/>
    </source>
</evidence>
<sequence length="62" mass="7527">MEMSVVARRNSEDTFFLVFKVLKKEEKEKNKERTDEKRKNKYSKYTFVLSEKQEAERETTTS</sequence>
<dbReference type="EMBL" id="VSRR010044431">
    <property type="protein sequence ID" value="MPC76874.1"/>
    <property type="molecule type" value="Genomic_DNA"/>
</dbReference>
<dbReference type="Proteomes" id="UP000324222">
    <property type="component" value="Unassembled WGS sequence"/>
</dbReference>
<evidence type="ECO:0000313" key="2">
    <source>
        <dbReference type="Proteomes" id="UP000324222"/>
    </source>
</evidence>
<protein>
    <submittedName>
        <fullName evidence="1">Uncharacterized protein</fullName>
    </submittedName>
</protein>
<proteinExistence type="predicted"/>
<dbReference type="AlphaFoldDB" id="A0A5B7I7V9"/>
<name>A0A5B7I7V9_PORTR</name>
<reference evidence="1 2" key="1">
    <citation type="submission" date="2019-05" db="EMBL/GenBank/DDBJ databases">
        <title>Another draft genome of Portunus trituberculatus and its Hox gene families provides insights of decapod evolution.</title>
        <authorList>
            <person name="Jeong J.-H."/>
            <person name="Song I."/>
            <person name="Kim S."/>
            <person name="Choi T."/>
            <person name="Kim D."/>
            <person name="Ryu S."/>
            <person name="Kim W."/>
        </authorList>
    </citation>
    <scope>NUCLEOTIDE SEQUENCE [LARGE SCALE GENOMIC DNA]</scope>
    <source>
        <tissue evidence="1">Muscle</tissue>
    </source>
</reference>